<gene>
    <name evidence="2" type="ORF">DI626_05980</name>
</gene>
<comment type="caution">
    <text evidence="2">The sequence shown here is derived from an EMBL/GenBank/DDBJ whole genome shotgun (WGS) entry which is preliminary data.</text>
</comment>
<dbReference type="AlphaFoldDB" id="A0A2W4ZWG4"/>
<proteinExistence type="predicted"/>
<accession>A0A2W4ZWG4</accession>
<dbReference type="SUPFAM" id="SSF141868">
    <property type="entry name" value="EAL domain-like"/>
    <property type="match status" value="1"/>
</dbReference>
<evidence type="ECO:0000313" key="3">
    <source>
        <dbReference type="Proteomes" id="UP000249557"/>
    </source>
</evidence>
<dbReference type="PANTHER" id="PTHR33121:SF70">
    <property type="entry name" value="SIGNALING PROTEIN YKOW"/>
    <property type="match status" value="1"/>
</dbReference>
<dbReference type="Pfam" id="PF00563">
    <property type="entry name" value="EAL"/>
    <property type="match status" value="1"/>
</dbReference>
<evidence type="ECO:0000259" key="1">
    <source>
        <dbReference type="PROSITE" id="PS50883"/>
    </source>
</evidence>
<dbReference type="InterPro" id="IPR035919">
    <property type="entry name" value="EAL_sf"/>
</dbReference>
<dbReference type="Gene3D" id="3.20.20.450">
    <property type="entry name" value="EAL domain"/>
    <property type="match status" value="1"/>
</dbReference>
<evidence type="ECO:0000313" key="2">
    <source>
        <dbReference type="EMBL" id="PZO86630.1"/>
    </source>
</evidence>
<dbReference type="EMBL" id="QFNK01000103">
    <property type="protein sequence ID" value="PZO86630.1"/>
    <property type="molecule type" value="Genomic_DNA"/>
</dbReference>
<dbReference type="InterPro" id="IPR050706">
    <property type="entry name" value="Cyclic-di-GMP_PDE-like"/>
</dbReference>
<dbReference type="InterPro" id="IPR001633">
    <property type="entry name" value="EAL_dom"/>
</dbReference>
<dbReference type="GO" id="GO:0071111">
    <property type="term" value="F:cyclic-guanylate-specific phosphodiesterase activity"/>
    <property type="evidence" value="ECO:0007669"/>
    <property type="project" value="InterPro"/>
</dbReference>
<feature type="non-terminal residue" evidence="2">
    <location>
        <position position="1"/>
    </location>
</feature>
<name>A0A2W4ZWG4_9BACT</name>
<reference evidence="2 3" key="1">
    <citation type="submission" date="2017-08" db="EMBL/GenBank/DDBJ databases">
        <title>Infants hospitalized years apart are colonized by the same room-sourced microbial strains.</title>
        <authorList>
            <person name="Brooks B."/>
            <person name="Olm M.R."/>
            <person name="Firek B.A."/>
            <person name="Baker R."/>
            <person name="Thomas B.C."/>
            <person name="Morowitz M.J."/>
            <person name="Banfield J.F."/>
        </authorList>
    </citation>
    <scope>NUCLEOTIDE SEQUENCE [LARGE SCALE GENOMIC DNA]</scope>
    <source>
        <strain evidence="2">S2_018_000_R2_104</strain>
    </source>
</reference>
<organism evidence="2 3">
    <name type="scientific">Micavibrio aeruginosavorus</name>
    <dbReference type="NCBI Taxonomy" id="349221"/>
    <lineage>
        <taxon>Bacteria</taxon>
        <taxon>Pseudomonadati</taxon>
        <taxon>Bdellovibrionota</taxon>
        <taxon>Bdellovibrionia</taxon>
        <taxon>Bdellovibrionales</taxon>
        <taxon>Pseudobdellovibrionaceae</taxon>
        <taxon>Micavibrio</taxon>
    </lineage>
</organism>
<dbReference type="Proteomes" id="UP000249557">
    <property type="component" value="Unassembled WGS sequence"/>
</dbReference>
<dbReference type="PANTHER" id="PTHR33121">
    <property type="entry name" value="CYCLIC DI-GMP PHOSPHODIESTERASE PDEF"/>
    <property type="match status" value="1"/>
</dbReference>
<dbReference type="PROSITE" id="PS50883">
    <property type="entry name" value="EAL"/>
    <property type="match status" value="1"/>
</dbReference>
<protein>
    <submittedName>
        <fullName evidence="2">GGDEF-domain containing protein</fullName>
    </submittedName>
</protein>
<feature type="domain" description="EAL" evidence="1">
    <location>
        <begin position="1"/>
        <end position="49"/>
    </location>
</feature>
<sequence>LGLKTIAEGVETEAERSLLIGLGCTEAQGYLFARPQPERECVLNIPHWRQGKY</sequence>